<name>A0A4U1B1D5_9GAMM</name>
<dbReference type="AlphaFoldDB" id="A0A4U1B1D5"/>
<feature type="compositionally biased region" description="Basic and acidic residues" evidence="1">
    <location>
        <begin position="1"/>
        <end position="16"/>
    </location>
</feature>
<keyword evidence="3" id="KW-1185">Reference proteome</keyword>
<dbReference type="Proteomes" id="UP000307999">
    <property type="component" value="Unassembled WGS sequence"/>
</dbReference>
<sequence length="64" mass="7683">MAERKSDNARLADKRISSPYSPSKPSHITVEEDFQTVSWWLNTRRRCHKHTIVKRNAVRRKIRH</sequence>
<proteinExistence type="predicted"/>
<evidence type="ECO:0000313" key="3">
    <source>
        <dbReference type="Proteomes" id="UP000307999"/>
    </source>
</evidence>
<evidence type="ECO:0000313" key="2">
    <source>
        <dbReference type="EMBL" id="TKB43137.1"/>
    </source>
</evidence>
<reference evidence="2 3" key="1">
    <citation type="submission" date="2019-04" db="EMBL/GenBank/DDBJ databases">
        <title>Thalassotalea guangxiensis sp. nov., isolated from sediment of the coastal wetland.</title>
        <authorList>
            <person name="Zheng S."/>
            <person name="Zhang D."/>
        </authorList>
    </citation>
    <scope>NUCLEOTIDE SEQUENCE [LARGE SCALE GENOMIC DNA]</scope>
    <source>
        <strain evidence="2 3">ZS-4</strain>
    </source>
</reference>
<dbReference type="EMBL" id="SWDB01000042">
    <property type="protein sequence ID" value="TKB43137.1"/>
    <property type="molecule type" value="Genomic_DNA"/>
</dbReference>
<gene>
    <name evidence="2" type="ORF">E8M12_15770</name>
</gene>
<accession>A0A4U1B1D5</accession>
<feature type="region of interest" description="Disordered" evidence="1">
    <location>
        <begin position="1"/>
        <end position="26"/>
    </location>
</feature>
<dbReference type="OrthoDB" id="6402857at2"/>
<organism evidence="2 3">
    <name type="scientific">Thalassotalea mangrovi</name>
    <dbReference type="NCBI Taxonomy" id="2572245"/>
    <lineage>
        <taxon>Bacteria</taxon>
        <taxon>Pseudomonadati</taxon>
        <taxon>Pseudomonadota</taxon>
        <taxon>Gammaproteobacteria</taxon>
        <taxon>Alteromonadales</taxon>
        <taxon>Colwelliaceae</taxon>
        <taxon>Thalassotalea</taxon>
    </lineage>
</organism>
<dbReference type="RefSeq" id="WP_136737234.1">
    <property type="nucleotide sequence ID" value="NZ_SWDB01000042.1"/>
</dbReference>
<protein>
    <submittedName>
        <fullName evidence="2">Uncharacterized protein</fullName>
    </submittedName>
</protein>
<comment type="caution">
    <text evidence="2">The sequence shown here is derived from an EMBL/GenBank/DDBJ whole genome shotgun (WGS) entry which is preliminary data.</text>
</comment>
<evidence type="ECO:0000256" key="1">
    <source>
        <dbReference type="SAM" id="MobiDB-lite"/>
    </source>
</evidence>